<evidence type="ECO:0000313" key="2">
    <source>
        <dbReference type="Proteomes" id="UP000305067"/>
    </source>
</evidence>
<evidence type="ECO:0000313" key="1">
    <source>
        <dbReference type="EMBL" id="TFL05217.1"/>
    </source>
</evidence>
<name>A0A5C3QV05_9AGAR</name>
<reference evidence="1 2" key="1">
    <citation type="journal article" date="2019" name="Nat. Ecol. Evol.">
        <title>Megaphylogeny resolves global patterns of mushroom evolution.</title>
        <authorList>
            <person name="Varga T."/>
            <person name="Krizsan K."/>
            <person name="Foldi C."/>
            <person name="Dima B."/>
            <person name="Sanchez-Garcia M."/>
            <person name="Sanchez-Ramirez S."/>
            <person name="Szollosi G.J."/>
            <person name="Szarkandi J.G."/>
            <person name="Papp V."/>
            <person name="Albert L."/>
            <person name="Andreopoulos W."/>
            <person name="Angelini C."/>
            <person name="Antonin V."/>
            <person name="Barry K.W."/>
            <person name="Bougher N.L."/>
            <person name="Buchanan P."/>
            <person name="Buyck B."/>
            <person name="Bense V."/>
            <person name="Catcheside P."/>
            <person name="Chovatia M."/>
            <person name="Cooper J."/>
            <person name="Damon W."/>
            <person name="Desjardin D."/>
            <person name="Finy P."/>
            <person name="Geml J."/>
            <person name="Haridas S."/>
            <person name="Hughes K."/>
            <person name="Justo A."/>
            <person name="Karasinski D."/>
            <person name="Kautmanova I."/>
            <person name="Kiss B."/>
            <person name="Kocsube S."/>
            <person name="Kotiranta H."/>
            <person name="LaButti K.M."/>
            <person name="Lechner B.E."/>
            <person name="Liimatainen K."/>
            <person name="Lipzen A."/>
            <person name="Lukacs Z."/>
            <person name="Mihaltcheva S."/>
            <person name="Morgado L.N."/>
            <person name="Niskanen T."/>
            <person name="Noordeloos M.E."/>
            <person name="Ohm R.A."/>
            <person name="Ortiz-Santana B."/>
            <person name="Ovrebo C."/>
            <person name="Racz N."/>
            <person name="Riley R."/>
            <person name="Savchenko A."/>
            <person name="Shiryaev A."/>
            <person name="Soop K."/>
            <person name="Spirin V."/>
            <person name="Szebenyi C."/>
            <person name="Tomsovsky M."/>
            <person name="Tulloss R.E."/>
            <person name="Uehling J."/>
            <person name="Grigoriev I.V."/>
            <person name="Vagvolgyi C."/>
            <person name="Papp T."/>
            <person name="Martin F.M."/>
            <person name="Miettinen O."/>
            <person name="Hibbett D.S."/>
            <person name="Nagy L.G."/>
        </authorList>
    </citation>
    <scope>NUCLEOTIDE SEQUENCE [LARGE SCALE GENOMIC DNA]</scope>
    <source>
        <strain evidence="1 2">CBS 309.79</strain>
    </source>
</reference>
<accession>A0A5C3QV05</accession>
<dbReference type="EMBL" id="ML178817">
    <property type="protein sequence ID" value="TFL05217.1"/>
    <property type="molecule type" value="Genomic_DNA"/>
</dbReference>
<dbReference type="AlphaFoldDB" id="A0A5C3QV05"/>
<protein>
    <submittedName>
        <fullName evidence="1">Uncharacterized protein</fullName>
    </submittedName>
</protein>
<proteinExistence type="predicted"/>
<gene>
    <name evidence="1" type="ORF">BDV98DRAFT_288555</name>
</gene>
<sequence>MTMIMLMTNIYPMPLIPSRLLTSSPLYSHPLHVRHLSPLYPPPCMFRSFPLLYLHPLHGRIGHFPNSLLYSLHSQVVFLLACFDHGTVCVCIHTMYIRDFYERMDLMDFFLLSRCLLVCSAKLLVWQLQMTLTEAPALWTRNVFVQALPPIHPRDGCDLVFIHCALTSN</sequence>
<dbReference type="Proteomes" id="UP000305067">
    <property type="component" value="Unassembled WGS sequence"/>
</dbReference>
<organism evidence="1 2">
    <name type="scientific">Pterulicium gracile</name>
    <dbReference type="NCBI Taxonomy" id="1884261"/>
    <lineage>
        <taxon>Eukaryota</taxon>
        <taxon>Fungi</taxon>
        <taxon>Dikarya</taxon>
        <taxon>Basidiomycota</taxon>
        <taxon>Agaricomycotina</taxon>
        <taxon>Agaricomycetes</taxon>
        <taxon>Agaricomycetidae</taxon>
        <taxon>Agaricales</taxon>
        <taxon>Pleurotineae</taxon>
        <taxon>Pterulaceae</taxon>
        <taxon>Pterulicium</taxon>
    </lineage>
</organism>
<keyword evidence="2" id="KW-1185">Reference proteome</keyword>